<dbReference type="SUPFAM" id="SSF56053">
    <property type="entry name" value="Ribosomal protein L6"/>
    <property type="match status" value="2"/>
</dbReference>
<feature type="domain" description="Large ribosomal subunit protein uL6 alpha-beta" evidence="7">
    <location>
        <begin position="11"/>
        <end position="80"/>
    </location>
</feature>
<keyword evidence="6" id="KW-0694">RNA-binding</keyword>
<evidence type="ECO:0000256" key="2">
    <source>
        <dbReference type="ARBA" id="ARBA00023274"/>
    </source>
</evidence>
<proteinExistence type="inferred from homology"/>
<evidence type="ECO:0000256" key="4">
    <source>
        <dbReference type="NCBIfam" id="TIGR03654"/>
    </source>
</evidence>
<dbReference type="NCBIfam" id="TIGR03654">
    <property type="entry name" value="L6_bact"/>
    <property type="match status" value="1"/>
</dbReference>
<dbReference type="Proteomes" id="UP000176420">
    <property type="component" value="Unassembled WGS sequence"/>
</dbReference>
<comment type="similarity">
    <text evidence="5">Belongs to the universal ribosomal protein uL6 family.</text>
</comment>
<dbReference type="Pfam" id="PF00347">
    <property type="entry name" value="Ribosomal_L6"/>
    <property type="match status" value="2"/>
</dbReference>
<dbReference type="InterPro" id="IPR036789">
    <property type="entry name" value="Ribosomal_uL6-like_a/b-dom_sf"/>
</dbReference>
<name>A0A1G2BGT7_9BACT</name>
<dbReference type="PRINTS" id="PR00059">
    <property type="entry name" value="RIBOSOMALL6"/>
</dbReference>
<gene>
    <name evidence="8" type="ORF">A2319_04875</name>
</gene>
<evidence type="ECO:0000256" key="1">
    <source>
        <dbReference type="ARBA" id="ARBA00022980"/>
    </source>
</evidence>
<sequence>MSRIGIKPITFPKEVTISLKDGVLIVKGPKGELSEKLHPYVSVKLQEGELLVQVGKNPGKSQSAMWGTFAALIRNMIKGVVIGFEKKLEINGVGYGWQVSGQKVTVKAGYSHSIEVILPSGISAKVEEKALVISGPNKQIVGETAANIRKIRLPEPYKGTGIKYQEEQIQRKAGKQAAGAGA</sequence>
<keyword evidence="1 5" id="KW-0689">Ribosomal protein</keyword>
<dbReference type="InterPro" id="IPR019906">
    <property type="entry name" value="Ribosomal_uL6_bac-type"/>
</dbReference>
<dbReference type="GO" id="GO:0019843">
    <property type="term" value="F:rRNA binding"/>
    <property type="evidence" value="ECO:0007669"/>
    <property type="project" value="UniProtKB-UniRule"/>
</dbReference>
<dbReference type="EMBL" id="MHKI01000006">
    <property type="protein sequence ID" value="OGY87749.1"/>
    <property type="molecule type" value="Genomic_DNA"/>
</dbReference>
<evidence type="ECO:0000256" key="5">
    <source>
        <dbReference type="RuleBase" id="RU003869"/>
    </source>
</evidence>
<evidence type="ECO:0000313" key="9">
    <source>
        <dbReference type="Proteomes" id="UP000176420"/>
    </source>
</evidence>
<keyword evidence="6" id="KW-0699">rRNA-binding</keyword>
<dbReference type="PANTHER" id="PTHR11655">
    <property type="entry name" value="60S/50S RIBOSOMAL PROTEIN L6/L9"/>
    <property type="match status" value="1"/>
</dbReference>
<comment type="caution">
    <text evidence="8">The sequence shown here is derived from an EMBL/GenBank/DDBJ whole genome shotgun (WGS) entry which is preliminary data.</text>
</comment>
<feature type="domain" description="Large ribosomal subunit protein uL6 alpha-beta" evidence="7">
    <location>
        <begin position="92"/>
        <end position="164"/>
    </location>
</feature>
<dbReference type="Gene3D" id="3.90.930.12">
    <property type="entry name" value="Ribosomal protein L6, alpha-beta domain"/>
    <property type="match status" value="2"/>
</dbReference>
<dbReference type="GO" id="GO:0003735">
    <property type="term" value="F:structural constituent of ribosome"/>
    <property type="evidence" value="ECO:0007669"/>
    <property type="project" value="UniProtKB-UniRule"/>
</dbReference>
<evidence type="ECO:0000313" key="8">
    <source>
        <dbReference type="EMBL" id="OGY87749.1"/>
    </source>
</evidence>
<comment type="function">
    <text evidence="6">This protein binds to the 23S rRNA, and is important in its secondary structure. It is located near the subunit interface in the base of the L7/L12 stalk, and near the tRNA binding site of the peptidyltransferase center.</text>
</comment>
<dbReference type="InterPro" id="IPR000702">
    <property type="entry name" value="Ribosomal_uL6-like"/>
</dbReference>
<reference evidence="8 9" key="1">
    <citation type="journal article" date="2016" name="Nat. Commun.">
        <title>Thousands of microbial genomes shed light on interconnected biogeochemical processes in an aquifer system.</title>
        <authorList>
            <person name="Anantharaman K."/>
            <person name="Brown C.T."/>
            <person name="Hug L.A."/>
            <person name="Sharon I."/>
            <person name="Castelle C.J."/>
            <person name="Probst A.J."/>
            <person name="Thomas B.C."/>
            <person name="Singh A."/>
            <person name="Wilkins M.J."/>
            <person name="Karaoz U."/>
            <person name="Brodie E.L."/>
            <person name="Williams K.H."/>
            <person name="Hubbard S.S."/>
            <person name="Banfield J.F."/>
        </authorList>
    </citation>
    <scope>NUCLEOTIDE SEQUENCE [LARGE SCALE GENOMIC DNA]</scope>
</reference>
<evidence type="ECO:0000259" key="7">
    <source>
        <dbReference type="Pfam" id="PF00347"/>
    </source>
</evidence>
<keyword evidence="2 5" id="KW-0687">Ribonucleoprotein</keyword>
<dbReference type="GO" id="GO:0022625">
    <property type="term" value="C:cytosolic large ribosomal subunit"/>
    <property type="evidence" value="ECO:0007669"/>
    <property type="project" value="UniProtKB-UniRule"/>
</dbReference>
<evidence type="ECO:0000256" key="3">
    <source>
        <dbReference type="ARBA" id="ARBA00035454"/>
    </source>
</evidence>
<dbReference type="InterPro" id="IPR020040">
    <property type="entry name" value="Ribosomal_uL6_a/b-dom"/>
</dbReference>
<organism evidence="8 9">
    <name type="scientific">Candidatus Kerfeldbacteria bacterium RIFOXYB2_FULL_38_14</name>
    <dbReference type="NCBI Taxonomy" id="1798547"/>
    <lineage>
        <taxon>Bacteria</taxon>
        <taxon>Candidatus Kerfeldiibacteriota</taxon>
    </lineage>
</organism>
<protein>
    <recommendedName>
        <fullName evidence="3 4">50S ribosomal protein L6</fullName>
    </recommendedName>
</protein>
<dbReference type="PIRSF" id="PIRSF002162">
    <property type="entry name" value="Ribosomal_L6"/>
    <property type="match status" value="1"/>
</dbReference>
<dbReference type="AlphaFoldDB" id="A0A1G2BGT7"/>
<dbReference type="GO" id="GO:0002181">
    <property type="term" value="P:cytoplasmic translation"/>
    <property type="evidence" value="ECO:0007669"/>
    <property type="project" value="TreeGrafter"/>
</dbReference>
<dbReference type="PANTHER" id="PTHR11655:SF14">
    <property type="entry name" value="LARGE RIBOSOMAL SUBUNIT PROTEIN UL6M"/>
    <property type="match status" value="1"/>
</dbReference>
<accession>A0A1G2BGT7</accession>
<evidence type="ECO:0000256" key="6">
    <source>
        <dbReference type="RuleBase" id="RU003870"/>
    </source>
</evidence>